<organism evidence="1 2">
    <name type="scientific">Hymenobacter swuensis DY53</name>
    <dbReference type="NCBI Taxonomy" id="1227739"/>
    <lineage>
        <taxon>Bacteria</taxon>
        <taxon>Pseudomonadati</taxon>
        <taxon>Bacteroidota</taxon>
        <taxon>Cytophagia</taxon>
        <taxon>Cytophagales</taxon>
        <taxon>Hymenobacteraceae</taxon>
        <taxon>Hymenobacter</taxon>
    </lineage>
</organism>
<name>W8F0X4_9BACT</name>
<dbReference type="EMBL" id="CP007145">
    <property type="protein sequence ID" value="AHJ96241.1"/>
    <property type="molecule type" value="Genomic_DNA"/>
</dbReference>
<dbReference type="RefSeq" id="WP_044001010.1">
    <property type="nucleotide sequence ID" value="NZ_CP007145.1"/>
</dbReference>
<dbReference type="AlphaFoldDB" id="W8F0X4"/>
<evidence type="ECO:0000313" key="1">
    <source>
        <dbReference type="EMBL" id="AHJ96241.1"/>
    </source>
</evidence>
<proteinExistence type="predicted"/>
<dbReference type="PATRIC" id="fig|1227739.3.peg.903"/>
<keyword evidence="2" id="KW-1185">Reference proteome</keyword>
<reference evidence="1 2" key="1">
    <citation type="submission" date="2014-01" db="EMBL/GenBank/DDBJ databases">
        <title>Complete genome sequence of ionizing-radiation resistance bacterium Hymenobacter swuensis DY53.</title>
        <authorList>
            <person name="Jung J.-H."/>
            <person name="Jeong S.-W."/>
            <person name="Joe M.-H."/>
            <person name="Cho y.-j."/>
            <person name="Kim M.-K."/>
            <person name="Lim S.-Y."/>
        </authorList>
    </citation>
    <scope>NUCLEOTIDE SEQUENCE [LARGE SCALE GENOMIC DNA]</scope>
    <source>
        <strain evidence="1 2">DY53</strain>
    </source>
</reference>
<dbReference type="KEGG" id="hsw:Hsw_0646"/>
<gene>
    <name evidence="1" type="ORF">Hsw_0646</name>
</gene>
<dbReference type="OrthoDB" id="876838at2"/>
<dbReference type="HOGENOM" id="CLU_955711_0_0_10"/>
<protein>
    <submittedName>
        <fullName evidence="1">Uncharacterized protein</fullName>
    </submittedName>
</protein>
<dbReference type="Proteomes" id="UP000019423">
    <property type="component" value="Chromosome"/>
</dbReference>
<evidence type="ECO:0000313" key="2">
    <source>
        <dbReference type="Proteomes" id="UP000019423"/>
    </source>
</evidence>
<sequence>MFLLLSSSLLLLTASPDTARLRQHLPEVNVHAQPRLLTLSPPGETRGLRTAFGRELTPGRAVAVWHGPPDTARVYVVRAVRLRLGARMPETVQDLPKHRRNLPEGRLQLWLSPGTLTAGPETARNLLTQPLLLTAETAVEKKGWLRFDVSSQRLLLPRAGVFVVAAGLPTIPEETFVRHRILAATYDGKTPPQDLDFRKIQPGTSTRSYGYEELRRPDGSTRLVATTTFPTLAYRLVNTAADCHSWLLVGRRGQPPSWQSVPQDLAPMRRALPRESVSDYNYELELEVEEL</sequence>
<dbReference type="STRING" id="1227739.Hsw_0646"/>
<accession>W8F0X4</accession>